<accession>A0A1F5NVU4</accession>
<evidence type="ECO:0000259" key="2">
    <source>
        <dbReference type="Pfam" id="PF13464"/>
    </source>
</evidence>
<organism evidence="3 4">
    <name type="scientific">Candidatus Doudnabacteria bacterium RIFCSPHIGHO2_01_FULL_46_24</name>
    <dbReference type="NCBI Taxonomy" id="1817825"/>
    <lineage>
        <taxon>Bacteria</taxon>
        <taxon>Candidatus Doudnaibacteriota</taxon>
    </lineage>
</organism>
<dbReference type="EMBL" id="MFEL01000004">
    <property type="protein sequence ID" value="OGE81796.1"/>
    <property type="molecule type" value="Genomic_DNA"/>
</dbReference>
<feature type="transmembrane region" description="Helical" evidence="1">
    <location>
        <begin position="109"/>
        <end position="128"/>
    </location>
</feature>
<dbReference type="Gene3D" id="1.10.260.40">
    <property type="entry name" value="lambda repressor-like DNA-binding domains"/>
    <property type="match status" value="1"/>
</dbReference>
<keyword evidence="1" id="KW-1133">Transmembrane helix</keyword>
<dbReference type="InterPro" id="IPR050400">
    <property type="entry name" value="Bact_Cytoskel_RodZ"/>
</dbReference>
<dbReference type="PANTHER" id="PTHR34475:SF1">
    <property type="entry name" value="CYTOSKELETON PROTEIN RODZ"/>
    <property type="match status" value="1"/>
</dbReference>
<dbReference type="Proteomes" id="UP000178892">
    <property type="component" value="Unassembled WGS sequence"/>
</dbReference>
<dbReference type="Gene3D" id="2.60.40.10">
    <property type="entry name" value="Immunoglobulins"/>
    <property type="match status" value="1"/>
</dbReference>
<proteinExistence type="predicted"/>
<dbReference type="InterPro" id="IPR010982">
    <property type="entry name" value="Lambda_DNA-bd_dom_sf"/>
</dbReference>
<dbReference type="AlphaFoldDB" id="A0A1F5NVU4"/>
<protein>
    <recommendedName>
        <fullName evidence="2">Cytoskeleton protein RodZ-like C-terminal domain-containing protein</fullName>
    </recommendedName>
</protein>
<sequence length="305" mass="33632">MGELFTQKPVKIDTLGDFLGQYRRKLNLDIRTVSMLTQIKPAYLESLERGEWNKLPAEVYIKGFLKQLSEVYHLPEEALVEQYQKEHGFEEAPKTEAKRRFRINLHPKIFILGLSAAAVIVLLVYVGLQIRSVLTPPALEILEPADNVSIAGSSVTVSGKTEVGADVLINNQAVLVDRNGQFNENLTLSAGLNVLEIKAVNKFKRENKRILNVSAEIPSDKPIADSEINVVLNIGPEPAWIYLEADGVVVQRGTMLAGSIKTVSAKKEILLTSANAGSTEVIYNGKNLGKLGREGEVVRNVEFSK</sequence>
<dbReference type="STRING" id="1817825.A2720_00180"/>
<dbReference type="InterPro" id="IPR013783">
    <property type="entry name" value="Ig-like_fold"/>
</dbReference>
<dbReference type="Pfam" id="PF13464">
    <property type="entry name" value="RodZ_C"/>
    <property type="match status" value="1"/>
</dbReference>
<evidence type="ECO:0000313" key="4">
    <source>
        <dbReference type="Proteomes" id="UP000178892"/>
    </source>
</evidence>
<keyword evidence="1" id="KW-0812">Transmembrane</keyword>
<dbReference type="Pfam" id="PF13413">
    <property type="entry name" value="HTH_25"/>
    <property type="match status" value="1"/>
</dbReference>
<keyword evidence="1" id="KW-0472">Membrane</keyword>
<name>A0A1F5NVU4_9BACT</name>
<gene>
    <name evidence="3" type="ORF">A2720_00180</name>
</gene>
<reference evidence="3 4" key="1">
    <citation type="journal article" date="2016" name="Nat. Commun.">
        <title>Thousands of microbial genomes shed light on interconnected biogeochemical processes in an aquifer system.</title>
        <authorList>
            <person name="Anantharaman K."/>
            <person name="Brown C.T."/>
            <person name="Hug L.A."/>
            <person name="Sharon I."/>
            <person name="Castelle C.J."/>
            <person name="Probst A.J."/>
            <person name="Thomas B.C."/>
            <person name="Singh A."/>
            <person name="Wilkins M.J."/>
            <person name="Karaoz U."/>
            <person name="Brodie E.L."/>
            <person name="Williams K.H."/>
            <person name="Hubbard S.S."/>
            <person name="Banfield J.F."/>
        </authorList>
    </citation>
    <scope>NUCLEOTIDE SEQUENCE [LARGE SCALE GENOMIC DNA]</scope>
</reference>
<feature type="domain" description="Cytoskeleton protein RodZ-like C-terminal" evidence="2">
    <location>
        <begin position="237"/>
        <end position="300"/>
    </location>
</feature>
<evidence type="ECO:0000256" key="1">
    <source>
        <dbReference type="SAM" id="Phobius"/>
    </source>
</evidence>
<evidence type="ECO:0000313" key="3">
    <source>
        <dbReference type="EMBL" id="OGE81796.1"/>
    </source>
</evidence>
<dbReference type="Pfam" id="PF09136">
    <property type="entry name" value="Glucodextran_B"/>
    <property type="match status" value="1"/>
</dbReference>
<dbReference type="GO" id="GO:0003677">
    <property type="term" value="F:DNA binding"/>
    <property type="evidence" value="ECO:0007669"/>
    <property type="project" value="InterPro"/>
</dbReference>
<dbReference type="PANTHER" id="PTHR34475">
    <property type="match status" value="1"/>
</dbReference>
<comment type="caution">
    <text evidence="3">The sequence shown here is derived from an EMBL/GenBank/DDBJ whole genome shotgun (WGS) entry which is preliminary data.</text>
</comment>
<dbReference type="InterPro" id="IPR025194">
    <property type="entry name" value="RodZ-like_C"/>
</dbReference>